<reference evidence="7" key="1">
    <citation type="submission" date="2011-10" db="EMBL/GenBank/DDBJ databases">
        <title>The Genome Sequence of Fusarium oxysporum HDV247.</title>
        <authorList>
            <consortium name="The Broad Institute Genome Sequencing Platform"/>
            <person name="Ma L.-J."/>
            <person name="Gale L.R."/>
            <person name="Schwartz D.C."/>
            <person name="Zhou S."/>
            <person name="Corby-Kistler H."/>
            <person name="Young S.K."/>
            <person name="Zeng Q."/>
            <person name="Gargeya S."/>
            <person name="Fitzgerald M."/>
            <person name="Haas B."/>
            <person name="Abouelleil A."/>
            <person name="Alvarado L."/>
            <person name="Arachchi H.M."/>
            <person name="Berlin A."/>
            <person name="Brown A."/>
            <person name="Chapman S.B."/>
            <person name="Chen Z."/>
            <person name="Dunbar C."/>
            <person name="Freedman E."/>
            <person name="Gearin G."/>
            <person name="Goldberg J."/>
            <person name="Griggs A."/>
            <person name="Gujja S."/>
            <person name="Heiman D."/>
            <person name="Howarth C."/>
            <person name="Larson L."/>
            <person name="Lui A."/>
            <person name="MacDonald P.J.P."/>
            <person name="Montmayeur A."/>
            <person name="Murphy C."/>
            <person name="Neiman D."/>
            <person name="Pearson M."/>
            <person name="Priest M."/>
            <person name="Roberts A."/>
            <person name="Saif S."/>
            <person name="Shea T."/>
            <person name="Shenoy N."/>
            <person name="Sisk P."/>
            <person name="Stolte C."/>
            <person name="Sykes S."/>
            <person name="Wortman J."/>
            <person name="Nusbaum C."/>
            <person name="Birren B."/>
        </authorList>
    </citation>
    <scope>NUCLEOTIDE SEQUENCE [LARGE SCALE GENOMIC DNA]</scope>
    <source>
        <strain evidence="7">HDV247</strain>
    </source>
</reference>
<dbReference type="GO" id="GO:0000435">
    <property type="term" value="P:positive regulation of transcription from RNA polymerase II promoter by galactose"/>
    <property type="evidence" value="ECO:0007669"/>
    <property type="project" value="TreeGrafter"/>
</dbReference>
<evidence type="ECO:0000256" key="5">
    <source>
        <dbReference type="SAM" id="MobiDB-lite"/>
    </source>
</evidence>
<dbReference type="InterPro" id="IPR001138">
    <property type="entry name" value="Zn2Cys6_DnaBD"/>
</dbReference>
<dbReference type="GO" id="GO:0005634">
    <property type="term" value="C:nucleus"/>
    <property type="evidence" value="ECO:0007669"/>
    <property type="project" value="TreeGrafter"/>
</dbReference>
<dbReference type="SMART" id="SM00906">
    <property type="entry name" value="Fungal_trans"/>
    <property type="match status" value="1"/>
</dbReference>
<gene>
    <name evidence="7" type="ORF">FOVG_13084</name>
</gene>
<dbReference type="Pfam" id="PF00172">
    <property type="entry name" value="Zn_clus"/>
    <property type="match status" value="1"/>
</dbReference>
<keyword evidence="2" id="KW-0805">Transcription regulation</keyword>
<evidence type="ECO:0000256" key="3">
    <source>
        <dbReference type="ARBA" id="ARBA00023163"/>
    </source>
</evidence>
<feature type="compositionally biased region" description="Low complexity" evidence="5">
    <location>
        <begin position="93"/>
        <end position="102"/>
    </location>
</feature>
<keyword evidence="1" id="KW-0479">Metal-binding</keyword>
<feature type="region of interest" description="Disordered" evidence="5">
    <location>
        <begin position="89"/>
        <end position="120"/>
    </location>
</feature>
<dbReference type="EMBL" id="JH650977">
    <property type="protein sequence ID" value="EXA35968.1"/>
    <property type="molecule type" value="Genomic_DNA"/>
</dbReference>
<evidence type="ECO:0000259" key="6">
    <source>
        <dbReference type="PROSITE" id="PS50048"/>
    </source>
</evidence>
<keyword evidence="4" id="KW-0539">Nucleus</keyword>
<dbReference type="GO" id="GO:0000978">
    <property type="term" value="F:RNA polymerase II cis-regulatory region sequence-specific DNA binding"/>
    <property type="evidence" value="ECO:0007669"/>
    <property type="project" value="TreeGrafter"/>
</dbReference>
<protein>
    <recommendedName>
        <fullName evidence="6">Zn(2)-C6 fungal-type domain-containing protein</fullName>
    </recommendedName>
</protein>
<dbReference type="GO" id="GO:0006351">
    <property type="term" value="P:DNA-templated transcription"/>
    <property type="evidence" value="ECO:0007669"/>
    <property type="project" value="InterPro"/>
</dbReference>
<accession>W9NT81</accession>
<reference evidence="7" key="2">
    <citation type="submission" date="2012-05" db="EMBL/GenBank/DDBJ databases">
        <title>Annotation of the Genome Sequence of Fusarium oxysporum HDV247.</title>
        <authorList>
            <consortium name="The Broad Institute Genomics Platform"/>
            <person name="Ma L.-J."/>
            <person name="Corby-Kistler H."/>
            <person name="Broz K."/>
            <person name="Gale L.R."/>
            <person name="Jonkers W."/>
            <person name="O'Donnell K."/>
            <person name="Ploetz R."/>
            <person name="Steinberg C."/>
            <person name="Schwartz D.C."/>
            <person name="VanEtten H."/>
            <person name="Zhou S."/>
            <person name="Young S.K."/>
            <person name="Zeng Q."/>
            <person name="Gargeya S."/>
            <person name="Fitzgerald M."/>
            <person name="Abouelleil A."/>
            <person name="Alvarado L."/>
            <person name="Chapman S.B."/>
            <person name="Gainer-Dewar J."/>
            <person name="Goldberg J."/>
            <person name="Griggs A."/>
            <person name="Gujja S."/>
            <person name="Hansen M."/>
            <person name="Howarth C."/>
            <person name="Imamovic A."/>
            <person name="Ireland A."/>
            <person name="Larimer J."/>
            <person name="McCowan C."/>
            <person name="Murphy C."/>
            <person name="Pearson M."/>
            <person name="Poon T.W."/>
            <person name="Priest M."/>
            <person name="Roberts A."/>
            <person name="Saif S."/>
            <person name="Shea T."/>
            <person name="Sykes S."/>
            <person name="Wortman J."/>
            <person name="Nusbaum C."/>
            <person name="Birren B."/>
        </authorList>
    </citation>
    <scope>NUCLEOTIDE SEQUENCE</scope>
    <source>
        <strain evidence="7">HDV247</strain>
    </source>
</reference>
<keyword evidence="3" id="KW-0804">Transcription</keyword>
<dbReference type="Gene3D" id="4.10.240.10">
    <property type="entry name" value="Zn(2)-C6 fungal-type DNA-binding domain"/>
    <property type="match status" value="1"/>
</dbReference>
<dbReference type="GO" id="GO:0008270">
    <property type="term" value="F:zinc ion binding"/>
    <property type="evidence" value="ECO:0007669"/>
    <property type="project" value="InterPro"/>
</dbReference>
<dbReference type="AlphaFoldDB" id="W9NT81"/>
<dbReference type="CDD" id="cd14724">
    <property type="entry name" value="ZIP_Gal4-like_1"/>
    <property type="match status" value="1"/>
</dbReference>
<dbReference type="CDD" id="cd00067">
    <property type="entry name" value="GAL4"/>
    <property type="match status" value="1"/>
</dbReference>
<proteinExistence type="predicted"/>
<evidence type="ECO:0000256" key="2">
    <source>
        <dbReference type="ARBA" id="ARBA00023015"/>
    </source>
</evidence>
<dbReference type="GO" id="GO:0000981">
    <property type="term" value="F:DNA-binding transcription factor activity, RNA polymerase II-specific"/>
    <property type="evidence" value="ECO:0007669"/>
    <property type="project" value="InterPro"/>
</dbReference>
<organism evidence="7">
    <name type="scientific">Fusarium oxysporum f. sp. pisi HDV247</name>
    <dbReference type="NCBI Taxonomy" id="1080344"/>
    <lineage>
        <taxon>Eukaryota</taxon>
        <taxon>Fungi</taxon>
        <taxon>Dikarya</taxon>
        <taxon>Ascomycota</taxon>
        <taxon>Pezizomycotina</taxon>
        <taxon>Sordariomycetes</taxon>
        <taxon>Hypocreomycetidae</taxon>
        <taxon>Hypocreales</taxon>
        <taxon>Nectriaceae</taxon>
        <taxon>Fusarium</taxon>
        <taxon>Fusarium oxysporum species complex</taxon>
    </lineage>
</organism>
<evidence type="ECO:0000256" key="1">
    <source>
        <dbReference type="ARBA" id="ARBA00022723"/>
    </source>
</evidence>
<dbReference type="Pfam" id="PF04082">
    <property type="entry name" value="Fungal_trans"/>
    <property type="match status" value="1"/>
</dbReference>
<dbReference type="Proteomes" id="UP000030751">
    <property type="component" value="Unassembled WGS sequence"/>
</dbReference>
<dbReference type="InterPro" id="IPR036864">
    <property type="entry name" value="Zn2-C6_fun-type_DNA-bd_sf"/>
</dbReference>
<dbReference type="PROSITE" id="PS00463">
    <property type="entry name" value="ZN2_CY6_FUNGAL_1"/>
    <property type="match status" value="1"/>
</dbReference>
<dbReference type="OrthoDB" id="2283488at2759"/>
<dbReference type="PROSITE" id="PS50048">
    <property type="entry name" value="ZN2_CY6_FUNGAL_2"/>
    <property type="match status" value="1"/>
</dbReference>
<dbReference type="InterPro" id="IPR007219">
    <property type="entry name" value="XnlR_reg_dom"/>
</dbReference>
<dbReference type="PANTHER" id="PTHR47424">
    <property type="entry name" value="REGULATORY PROTEIN GAL4"/>
    <property type="match status" value="1"/>
</dbReference>
<dbReference type="CDD" id="cd12148">
    <property type="entry name" value="fungal_TF_MHR"/>
    <property type="match status" value="1"/>
</dbReference>
<dbReference type="SUPFAM" id="SSF57701">
    <property type="entry name" value="Zn2/Cys6 DNA-binding domain"/>
    <property type="match status" value="1"/>
</dbReference>
<name>W9NT81_FUSOX</name>
<evidence type="ECO:0000256" key="4">
    <source>
        <dbReference type="ARBA" id="ARBA00023242"/>
    </source>
</evidence>
<feature type="domain" description="Zn(2)-C6 fungal-type" evidence="6">
    <location>
        <begin position="28"/>
        <end position="57"/>
    </location>
</feature>
<evidence type="ECO:0000313" key="7">
    <source>
        <dbReference type="EMBL" id="EXA35968.1"/>
    </source>
</evidence>
<dbReference type="SMART" id="SM00066">
    <property type="entry name" value="GAL4"/>
    <property type="match status" value="1"/>
</dbReference>
<dbReference type="HOGENOM" id="CLU_016509_1_0_1"/>
<dbReference type="PANTHER" id="PTHR47424:SF12">
    <property type="entry name" value="TRANSCRIPTION FACTOR ASQA"/>
    <property type="match status" value="1"/>
</dbReference>
<sequence>MSEPDPRAIEAHQTLGFIRRKRKQVGRACDGCRLQRIKCDNSVPCLNCRTRGRECSNNNAPTVTTLPQAQDEIDKLRRRVKELEAQLLQARNSETPTSQQQEPTPPGGSPALTRPATQESSKTKFWDGVYLRPARSPHSAWFGPSSLYFFIHRLSTFLSAQADHMLIHLASNLEQLGQPTVTQDSSRLLAPLTRVNQAFYPYAKPGVNEEGFYLTPVQEGYFINLYWETYHTCIYAVVDEASFKAHYQSLYVDVPAGSPRKPSALVDIILAMCMQYHTSALPCGQQGNILEDNDATMAGRWYYRRAQALLACEVESPSISTLQCHLLCALYVCGGSFHNMADTTISLAIRTAYMLGLHLDPPPTMPRHEREFRRRLWWSVFEADSKVGMKVGRPFLIRDSYVMPDLPSDTLEVAIESGSAFPPIGDNATWLSLNLQRTKLYQTARALNQAFYGHELRVAEGHSVYDDPNIMEDLANTWSPKTIALTEWTKQIPRALKTSRKYGSPYSLDDSILGIEQFAPQWLQRQRLHLELEYHHLCIGLHRPFLSFAPQQGSSATAMAVKCAQHAIQLTNINHQVLSKTPILNGWHEAFQWQWSAAMTLVGFAVAYLNHPLAPAVRSSIKLAVSVLDIFARSFDAASKAAVIVRTLHTNIESVMAQFEMQSGPTTVATMDGSVLYNPPAQGGMANAVANQFDSIGGDFDLLDMAMNVDFWADLDMLLPGISGTTTDTAAI</sequence>
<dbReference type="InterPro" id="IPR051127">
    <property type="entry name" value="Fungal_SecMet_Regulators"/>
</dbReference>